<dbReference type="AlphaFoldDB" id="A0A9Q1F9G8"/>
<protein>
    <submittedName>
        <fullName evidence="2">Uncharacterized protein</fullName>
    </submittedName>
</protein>
<gene>
    <name evidence="2" type="ORF">SKAU_G00214710</name>
</gene>
<reference evidence="2" key="1">
    <citation type="journal article" date="2023" name="Science">
        <title>Genome structures resolve the early diversification of teleost fishes.</title>
        <authorList>
            <person name="Parey E."/>
            <person name="Louis A."/>
            <person name="Montfort J."/>
            <person name="Bouchez O."/>
            <person name="Roques C."/>
            <person name="Iampietro C."/>
            <person name="Lluch J."/>
            <person name="Castinel A."/>
            <person name="Donnadieu C."/>
            <person name="Desvignes T."/>
            <person name="Floi Bucao C."/>
            <person name="Jouanno E."/>
            <person name="Wen M."/>
            <person name="Mejri S."/>
            <person name="Dirks R."/>
            <person name="Jansen H."/>
            <person name="Henkel C."/>
            <person name="Chen W.J."/>
            <person name="Zahm M."/>
            <person name="Cabau C."/>
            <person name="Klopp C."/>
            <person name="Thompson A.W."/>
            <person name="Robinson-Rechavi M."/>
            <person name="Braasch I."/>
            <person name="Lecointre G."/>
            <person name="Bobe J."/>
            <person name="Postlethwait J.H."/>
            <person name="Berthelot C."/>
            <person name="Roest Crollius H."/>
            <person name="Guiguen Y."/>
        </authorList>
    </citation>
    <scope>NUCLEOTIDE SEQUENCE</scope>
    <source>
        <strain evidence="2">WJC10195</strain>
    </source>
</reference>
<feature type="region of interest" description="Disordered" evidence="1">
    <location>
        <begin position="216"/>
        <end position="263"/>
    </location>
</feature>
<evidence type="ECO:0000313" key="2">
    <source>
        <dbReference type="EMBL" id="KAJ8353904.1"/>
    </source>
</evidence>
<sequence>MTLRPPGHISRDGSWCRAGREIISRRGWELANTCHQKQATEGEGGGYVQTGSFITVTGDTCGWEGTAHPFHPPNCAPEQGGQQGWLNLGNTAAKPPPAVVKIKQRGERRTCRESGIRASSRKKKKTMRSLQCNLPQLNVSSWQRFSVTVGAVLPTRDGALPVNSTALWSNRTACHTSRRVTEECAVSQPPDTAFSNTYLLGHQRKLLMKPVTAPRADRSLKLGEPQRTAAMGKPGAGRENSASIAQDDTTQAELLRGGRPHWA</sequence>
<comment type="caution">
    <text evidence="2">The sequence shown here is derived from an EMBL/GenBank/DDBJ whole genome shotgun (WGS) entry which is preliminary data.</text>
</comment>
<organism evidence="2 3">
    <name type="scientific">Synaphobranchus kaupii</name>
    <name type="common">Kaup's arrowtooth eel</name>
    <dbReference type="NCBI Taxonomy" id="118154"/>
    <lineage>
        <taxon>Eukaryota</taxon>
        <taxon>Metazoa</taxon>
        <taxon>Chordata</taxon>
        <taxon>Craniata</taxon>
        <taxon>Vertebrata</taxon>
        <taxon>Euteleostomi</taxon>
        <taxon>Actinopterygii</taxon>
        <taxon>Neopterygii</taxon>
        <taxon>Teleostei</taxon>
        <taxon>Anguilliformes</taxon>
        <taxon>Synaphobranchidae</taxon>
        <taxon>Synaphobranchus</taxon>
    </lineage>
</organism>
<dbReference type="Proteomes" id="UP001152622">
    <property type="component" value="Chromosome 7"/>
</dbReference>
<feature type="compositionally biased region" description="Polar residues" evidence="1">
    <location>
        <begin position="240"/>
        <end position="252"/>
    </location>
</feature>
<evidence type="ECO:0000313" key="3">
    <source>
        <dbReference type="Proteomes" id="UP001152622"/>
    </source>
</evidence>
<accession>A0A9Q1F9G8</accession>
<dbReference type="EMBL" id="JAINUF010000007">
    <property type="protein sequence ID" value="KAJ8353904.1"/>
    <property type="molecule type" value="Genomic_DNA"/>
</dbReference>
<proteinExistence type="predicted"/>
<evidence type="ECO:0000256" key="1">
    <source>
        <dbReference type="SAM" id="MobiDB-lite"/>
    </source>
</evidence>
<keyword evidence="3" id="KW-1185">Reference proteome</keyword>
<name>A0A9Q1F9G8_SYNKA</name>